<dbReference type="HOGENOM" id="CLU_1919915_0_0_1"/>
<sequence>MSSPMNRRKAMHISAAPRIGFNIIDLELELELELGAVIRQLVFELAFVGEDSRGPINVVPAGEPERLNRHRHHQSQAPDVPEFFSAHGASVVQSSFTCRAECVTLATLMNRWIHKIVKNRAFQERVQACVKR</sequence>
<gene>
    <name evidence="1" type="ORF">AMTR_s00106p00152940</name>
</gene>
<protein>
    <submittedName>
        <fullName evidence="1">Uncharacterized protein</fullName>
    </submittedName>
</protein>
<keyword evidence="2" id="KW-1185">Reference proteome</keyword>
<name>W1NZP7_AMBTC</name>
<dbReference type="EMBL" id="KI394815">
    <property type="protein sequence ID" value="ERN00781.1"/>
    <property type="molecule type" value="Genomic_DNA"/>
</dbReference>
<evidence type="ECO:0000313" key="1">
    <source>
        <dbReference type="EMBL" id="ERN00781.1"/>
    </source>
</evidence>
<organism evidence="1 2">
    <name type="scientific">Amborella trichopoda</name>
    <dbReference type="NCBI Taxonomy" id="13333"/>
    <lineage>
        <taxon>Eukaryota</taxon>
        <taxon>Viridiplantae</taxon>
        <taxon>Streptophyta</taxon>
        <taxon>Embryophyta</taxon>
        <taxon>Tracheophyta</taxon>
        <taxon>Spermatophyta</taxon>
        <taxon>Magnoliopsida</taxon>
        <taxon>Amborellales</taxon>
        <taxon>Amborellaceae</taxon>
        <taxon>Amborella</taxon>
    </lineage>
</organism>
<proteinExistence type="predicted"/>
<evidence type="ECO:0000313" key="2">
    <source>
        <dbReference type="Proteomes" id="UP000017836"/>
    </source>
</evidence>
<reference evidence="2" key="1">
    <citation type="journal article" date="2013" name="Science">
        <title>The Amborella genome and the evolution of flowering plants.</title>
        <authorList>
            <consortium name="Amborella Genome Project"/>
        </authorList>
    </citation>
    <scope>NUCLEOTIDE SEQUENCE [LARGE SCALE GENOMIC DNA]</scope>
</reference>
<dbReference type="Proteomes" id="UP000017836">
    <property type="component" value="Unassembled WGS sequence"/>
</dbReference>
<dbReference type="Gramene" id="ERN00781">
    <property type="protein sequence ID" value="ERN00781"/>
    <property type="gene ID" value="AMTR_s00106p00152940"/>
</dbReference>
<accession>W1NZP7</accession>
<dbReference type="AlphaFoldDB" id="W1NZP7"/>